<dbReference type="AlphaFoldDB" id="A0A5Q5CHZ7"/>
<keyword evidence="1 3" id="KW-0378">Hydrolase</keyword>
<dbReference type="EMBL" id="CP000580">
    <property type="protein sequence ID" value="ABN98737.1"/>
    <property type="molecule type" value="Genomic_DNA"/>
</dbReference>
<gene>
    <name evidence="3" type="ordered locus">Mjls_2958</name>
</gene>
<dbReference type="PROSITE" id="PS51462">
    <property type="entry name" value="NUDIX"/>
    <property type="match status" value="1"/>
</dbReference>
<dbReference type="InterPro" id="IPR000086">
    <property type="entry name" value="NUDIX_hydrolase_dom"/>
</dbReference>
<dbReference type="Gene3D" id="3.90.79.10">
    <property type="entry name" value="Nucleoside Triphosphate Pyrophosphohydrolase"/>
    <property type="match status" value="1"/>
</dbReference>
<dbReference type="GO" id="GO:0005829">
    <property type="term" value="C:cytosol"/>
    <property type="evidence" value="ECO:0007669"/>
    <property type="project" value="TreeGrafter"/>
</dbReference>
<evidence type="ECO:0000259" key="2">
    <source>
        <dbReference type="PROSITE" id="PS51462"/>
    </source>
</evidence>
<evidence type="ECO:0000256" key="1">
    <source>
        <dbReference type="ARBA" id="ARBA00022801"/>
    </source>
</evidence>
<protein>
    <submittedName>
        <fullName evidence="3">NUDIX hydrolase</fullName>
    </submittedName>
</protein>
<dbReference type="PANTHER" id="PTHR11839">
    <property type="entry name" value="UDP/ADP-SUGAR PYROPHOSPHATASE"/>
    <property type="match status" value="1"/>
</dbReference>
<dbReference type="KEGG" id="mjl:Mjls_2958"/>
<dbReference type="GO" id="GO:0006753">
    <property type="term" value="P:nucleoside phosphate metabolic process"/>
    <property type="evidence" value="ECO:0007669"/>
    <property type="project" value="TreeGrafter"/>
</dbReference>
<dbReference type="CDD" id="cd24158">
    <property type="entry name" value="NUDIX_ADPRase_Rv1700"/>
    <property type="match status" value="1"/>
</dbReference>
<evidence type="ECO:0000313" key="3">
    <source>
        <dbReference type="EMBL" id="ABN98737.1"/>
    </source>
</evidence>
<dbReference type="InterPro" id="IPR015797">
    <property type="entry name" value="NUDIX_hydrolase-like_dom_sf"/>
</dbReference>
<feature type="domain" description="Nudix hydrolase" evidence="2">
    <location>
        <begin position="41"/>
        <end position="172"/>
    </location>
</feature>
<dbReference type="GO" id="GO:0019693">
    <property type="term" value="P:ribose phosphate metabolic process"/>
    <property type="evidence" value="ECO:0007669"/>
    <property type="project" value="TreeGrafter"/>
</dbReference>
<reference evidence="3" key="1">
    <citation type="submission" date="2007-02" db="EMBL/GenBank/DDBJ databases">
        <title>Complete sequence of Mycobacterium sp. JLS.</title>
        <authorList>
            <consortium name="US DOE Joint Genome Institute"/>
            <person name="Copeland A."/>
            <person name="Lucas S."/>
            <person name="Lapidus A."/>
            <person name="Barry K."/>
            <person name="Detter J.C."/>
            <person name="Glavina del Rio T."/>
            <person name="Hammon N."/>
            <person name="Israni S."/>
            <person name="Dalin E."/>
            <person name="Tice H."/>
            <person name="Pitluck S."/>
            <person name="Chain P."/>
            <person name="Malfatti S."/>
            <person name="Shin M."/>
            <person name="Vergez L."/>
            <person name="Schmutz J."/>
            <person name="Larimer F."/>
            <person name="Land M."/>
            <person name="Hauser L."/>
            <person name="Kyrpides N."/>
            <person name="Mikhailova N."/>
            <person name="Miller C.D."/>
            <person name="Anderson A.J."/>
            <person name="Sims R.C."/>
            <person name="Richardson P."/>
        </authorList>
    </citation>
    <scope>NUCLEOTIDE SEQUENCE [LARGE SCALE GENOMIC DNA]</scope>
    <source>
        <strain evidence="3">JLS</strain>
    </source>
</reference>
<dbReference type="Pfam" id="PF00293">
    <property type="entry name" value="NUDIX"/>
    <property type="match status" value="1"/>
</dbReference>
<organism evidence="3">
    <name type="scientific">Mycobacterium sp. (strain JLS)</name>
    <dbReference type="NCBI Taxonomy" id="164757"/>
    <lineage>
        <taxon>Bacteria</taxon>
        <taxon>Bacillati</taxon>
        <taxon>Actinomycetota</taxon>
        <taxon>Actinomycetes</taxon>
        <taxon>Mycobacteriales</taxon>
        <taxon>Mycobacteriaceae</taxon>
        <taxon>Mycobacterium</taxon>
    </lineage>
</organism>
<proteinExistence type="predicted"/>
<dbReference type="SUPFAM" id="SSF55811">
    <property type="entry name" value="Nudix"/>
    <property type="match status" value="1"/>
</dbReference>
<dbReference type="GO" id="GO:0016787">
    <property type="term" value="F:hydrolase activity"/>
    <property type="evidence" value="ECO:0007669"/>
    <property type="project" value="UniProtKB-KW"/>
</dbReference>
<accession>A0A5Q5CHZ7</accession>
<name>A0A5Q5CHZ7_MYCSJ</name>
<dbReference type="PANTHER" id="PTHR11839:SF31">
    <property type="entry name" value="ADP-RIBOSE PYROPHOSPHATASE"/>
    <property type="match status" value="1"/>
</dbReference>
<sequence>MAEHDFETVTSETVYVGNIFALRADEVRMPGGGTARREVVEHYGAVAIAALDDDGNIALVYQYRHPLGRRLWELPAGLLDMGGEPPQVTAARELQEEAGLSAAQWRVLVDLDSAPGFSDESVRVFLATDISEIDRPDAHDEEADLIVKRVPLSEAVRMVLSGEIVNSIAVAGILAVHALDVSAHGVESLRPVDAEWTDRPRAFARRKGH</sequence>